<evidence type="ECO:0000256" key="5">
    <source>
        <dbReference type="ARBA" id="ARBA00038306"/>
    </source>
</evidence>
<evidence type="ECO:0000313" key="8">
    <source>
        <dbReference type="EMBL" id="ADJ25324.1"/>
    </source>
</evidence>
<keyword evidence="4" id="KW-0998">Cell outer membrane</keyword>
<name>D8JYC0_HYPDA</name>
<dbReference type="InterPro" id="IPR027385">
    <property type="entry name" value="Beta-barrel_OMP"/>
</dbReference>
<keyword evidence="9" id="KW-1185">Reference proteome</keyword>
<dbReference type="InterPro" id="IPR011250">
    <property type="entry name" value="OMP/PagP_B-barrel"/>
</dbReference>
<evidence type="ECO:0000259" key="7">
    <source>
        <dbReference type="Pfam" id="PF13505"/>
    </source>
</evidence>
<dbReference type="KEGG" id="hdn:Hden_3533"/>
<dbReference type="InterPro" id="IPR051692">
    <property type="entry name" value="OMP-like"/>
</dbReference>
<evidence type="ECO:0000256" key="3">
    <source>
        <dbReference type="ARBA" id="ARBA00023136"/>
    </source>
</evidence>
<comment type="subcellular location">
    <subcellularLocation>
        <location evidence="1">Cell outer membrane</location>
    </subcellularLocation>
</comment>
<organism evidence="8 9">
    <name type="scientific">Hyphomicrobium denitrificans (strain ATCC 51888 / DSM 1869 / NCIMB 11706 / TK 0415)</name>
    <dbReference type="NCBI Taxonomy" id="582899"/>
    <lineage>
        <taxon>Bacteria</taxon>
        <taxon>Pseudomonadati</taxon>
        <taxon>Pseudomonadota</taxon>
        <taxon>Alphaproteobacteria</taxon>
        <taxon>Hyphomicrobiales</taxon>
        <taxon>Hyphomicrobiaceae</taxon>
        <taxon>Hyphomicrobium</taxon>
    </lineage>
</organism>
<dbReference type="Proteomes" id="UP000002033">
    <property type="component" value="Chromosome"/>
</dbReference>
<evidence type="ECO:0000256" key="2">
    <source>
        <dbReference type="ARBA" id="ARBA00022729"/>
    </source>
</evidence>
<protein>
    <submittedName>
        <fullName evidence="8">Porin</fullName>
    </submittedName>
</protein>
<keyword evidence="2 6" id="KW-0732">Signal</keyword>
<dbReference type="EMBL" id="CP002083">
    <property type="protein sequence ID" value="ADJ25324.1"/>
    <property type="molecule type" value="Genomic_DNA"/>
</dbReference>
<dbReference type="Gene3D" id="2.40.160.20">
    <property type="match status" value="1"/>
</dbReference>
<dbReference type="eggNOG" id="COG3637">
    <property type="taxonomic scope" value="Bacteria"/>
</dbReference>
<sequence length="231" mass="25390" precursor="true">MNKVQTTLLAFVAIAAGSASAVRAGEPHGPYGTFDWTGAYAGLQAGYSWSSARYSDDTYLSEANPEGFIGGGYIGYNYQLPSRLVLGIEADIVGSGMDGSDGQRYLDDPSVSIAGVELEMETRWSAAVRGRIGYAYGRYLPYIAGGVSFTDYEFRWIDHVNATVPFKREQSRTGWNIGTGVEYAANDWVIVRAEYRYTDFGTDHFPNDFAGPYSKMELQTHDLRLGVGVKF</sequence>
<reference evidence="9" key="1">
    <citation type="journal article" date="2011" name="J. Bacteriol.">
        <title>Genome sequences of eight morphologically diverse alphaproteobacteria.</title>
        <authorList>
            <consortium name="US DOE Joint Genome Institute"/>
            <person name="Brown P.J."/>
            <person name="Kysela D.T."/>
            <person name="Buechlein A."/>
            <person name="Hemmerich C."/>
            <person name="Brun Y.V."/>
        </authorList>
    </citation>
    <scope>NUCLEOTIDE SEQUENCE [LARGE SCALE GENOMIC DNA]</scope>
    <source>
        <strain evidence="9">ATCC 51888 / DSM 1869 / NCIB 11706 / TK 0415</strain>
    </source>
</reference>
<evidence type="ECO:0000313" key="9">
    <source>
        <dbReference type="Proteomes" id="UP000002033"/>
    </source>
</evidence>
<keyword evidence="3" id="KW-0472">Membrane</keyword>
<feature type="domain" description="Outer membrane protein beta-barrel" evidence="7">
    <location>
        <begin position="10"/>
        <end position="231"/>
    </location>
</feature>
<dbReference type="GO" id="GO:0009279">
    <property type="term" value="C:cell outer membrane"/>
    <property type="evidence" value="ECO:0007669"/>
    <property type="project" value="UniProtKB-SubCell"/>
</dbReference>
<feature type="signal peptide" evidence="6">
    <location>
        <begin position="1"/>
        <end position="24"/>
    </location>
</feature>
<evidence type="ECO:0000256" key="1">
    <source>
        <dbReference type="ARBA" id="ARBA00004442"/>
    </source>
</evidence>
<dbReference type="PANTHER" id="PTHR34001:SF3">
    <property type="entry name" value="BLL7405 PROTEIN"/>
    <property type="match status" value="1"/>
</dbReference>
<proteinExistence type="inferred from homology"/>
<comment type="similarity">
    <text evidence="5">Belongs to the Omp25/RopB family.</text>
</comment>
<dbReference type="Pfam" id="PF13505">
    <property type="entry name" value="OMP_b-brl"/>
    <property type="match status" value="1"/>
</dbReference>
<dbReference type="AlphaFoldDB" id="D8JYC0"/>
<gene>
    <name evidence="8" type="ordered locus">Hden_3533</name>
</gene>
<dbReference type="HOGENOM" id="CLU_037100_0_1_5"/>
<dbReference type="PANTHER" id="PTHR34001">
    <property type="entry name" value="BLL7405 PROTEIN"/>
    <property type="match status" value="1"/>
</dbReference>
<dbReference type="STRING" id="582899.Hden_3533"/>
<feature type="chain" id="PRO_5003116495" evidence="6">
    <location>
        <begin position="25"/>
        <end position="231"/>
    </location>
</feature>
<accession>D8JYC0</accession>
<evidence type="ECO:0000256" key="4">
    <source>
        <dbReference type="ARBA" id="ARBA00023237"/>
    </source>
</evidence>
<dbReference type="SUPFAM" id="SSF56925">
    <property type="entry name" value="OMPA-like"/>
    <property type="match status" value="1"/>
</dbReference>
<evidence type="ECO:0000256" key="6">
    <source>
        <dbReference type="SAM" id="SignalP"/>
    </source>
</evidence>